<keyword evidence="19" id="KW-1185">Reference proteome</keyword>
<dbReference type="EMBL" id="CP001674">
    <property type="protein sequence ID" value="ACT50558.1"/>
    <property type="molecule type" value="Genomic_DNA"/>
</dbReference>
<gene>
    <name evidence="18" type="ordered locus">Msip34_1312</name>
</gene>
<evidence type="ECO:0000256" key="17">
    <source>
        <dbReference type="RuleBase" id="RU366027"/>
    </source>
</evidence>
<keyword evidence="7 16" id="KW-0479">Metal-binding</keyword>
<evidence type="ECO:0000313" key="19">
    <source>
        <dbReference type="Proteomes" id="UP000002743"/>
    </source>
</evidence>
<comment type="catalytic activity">
    <reaction evidence="1 17">
        <text>a 1,2-diacyl-sn-glycero-3-phosphocholine + H2O = a 2-acyl-sn-glycero-3-phosphocholine + a fatty acid + H(+)</text>
        <dbReference type="Rhea" id="RHEA:18689"/>
        <dbReference type="ChEBI" id="CHEBI:15377"/>
        <dbReference type="ChEBI" id="CHEBI:15378"/>
        <dbReference type="ChEBI" id="CHEBI:28868"/>
        <dbReference type="ChEBI" id="CHEBI:57643"/>
        <dbReference type="ChEBI" id="CHEBI:57875"/>
        <dbReference type="EC" id="3.1.1.32"/>
    </reaction>
</comment>
<reference evidence="19" key="1">
    <citation type="submission" date="2009-07" db="EMBL/GenBank/DDBJ databases">
        <title>Complete sequence of chromosome of Methylovorus sp. SIP3-4.</title>
        <authorList>
            <person name="Lucas S."/>
            <person name="Copeland A."/>
            <person name="Lapidus A."/>
            <person name="Glavina del Rio T."/>
            <person name="Tice H."/>
            <person name="Bruce D."/>
            <person name="Goodwin L."/>
            <person name="Pitluck S."/>
            <person name="Clum A."/>
            <person name="Larimer F."/>
            <person name="Land M."/>
            <person name="Hauser L."/>
            <person name="Kyrpides N."/>
            <person name="Mikhailova N."/>
            <person name="Kayluzhnaya M."/>
            <person name="Chistoserdova L."/>
        </authorList>
    </citation>
    <scope>NUCLEOTIDE SEQUENCE [LARGE SCALE GENOMIC DNA]</scope>
    <source>
        <strain evidence="19">SIP3-4</strain>
    </source>
</reference>
<evidence type="ECO:0000256" key="14">
    <source>
        <dbReference type="ARBA" id="ARBA00023237"/>
    </source>
</evidence>
<evidence type="ECO:0000256" key="5">
    <source>
        <dbReference type="ARBA" id="ARBA00022452"/>
    </source>
</evidence>
<comment type="similarity">
    <text evidence="3 17">Belongs to the phospholipase A1 family.</text>
</comment>
<feature type="signal peptide" evidence="17">
    <location>
        <begin position="1"/>
        <end position="22"/>
    </location>
</feature>
<evidence type="ECO:0000256" key="6">
    <source>
        <dbReference type="ARBA" id="ARBA00022692"/>
    </source>
</evidence>
<dbReference type="EC" id="3.1.1.4" evidence="17"/>
<evidence type="ECO:0000256" key="9">
    <source>
        <dbReference type="ARBA" id="ARBA00022801"/>
    </source>
</evidence>
<dbReference type="KEGG" id="mei:Msip34_1312"/>
<dbReference type="GO" id="GO:0008970">
    <property type="term" value="F:phospholipase A1 activity"/>
    <property type="evidence" value="ECO:0007669"/>
    <property type="project" value="UniProtKB-EC"/>
</dbReference>
<evidence type="ECO:0000256" key="7">
    <source>
        <dbReference type="ARBA" id="ARBA00022723"/>
    </source>
</evidence>
<accession>C6XDD3</accession>
<evidence type="ECO:0000256" key="1">
    <source>
        <dbReference type="ARBA" id="ARBA00000111"/>
    </source>
</evidence>
<comment type="subcellular location">
    <subcellularLocation>
        <location evidence="17">Cell outer membrane</location>
        <topology evidence="17">Multi-pass membrane protein</topology>
    </subcellularLocation>
    <text evidence="17">One of the very few enzymes located there.</text>
</comment>
<dbReference type="GO" id="GO:0046872">
    <property type="term" value="F:metal ion binding"/>
    <property type="evidence" value="ECO:0007669"/>
    <property type="project" value="UniProtKB-KW"/>
</dbReference>
<keyword evidence="5" id="KW-1134">Transmembrane beta strand</keyword>
<dbReference type="InterPro" id="IPR003187">
    <property type="entry name" value="PLipase_A1"/>
</dbReference>
<dbReference type="STRING" id="582744.Msip34_1312"/>
<evidence type="ECO:0000256" key="12">
    <source>
        <dbReference type="ARBA" id="ARBA00023098"/>
    </source>
</evidence>
<dbReference type="GO" id="GO:0016042">
    <property type="term" value="P:lipid catabolic process"/>
    <property type="evidence" value="ECO:0007669"/>
    <property type="project" value="UniProtKB-KW"/>
</dbReference>
<protein>
    <recommendedName>
        <fullName evidence="17">Phospholipase A1</fullName>
        <ecNumber evidence="17">3.1.1.32</ecNumber>
        <ecNumber evidence="17">3.1.1.4</ecNumber>
    </recommendedName>
    <alternativeName>
        <fullName evidence="17">Phosphatidylcholine 1-acylhydrolase</fullName>
    </alternativeName>
</protein>
<dbReference type="PANTHER" id="PTHR40457:SF1">
    <property type="entry name" value="PHOSPHOLIPASE A1"/>
    <property type="match status" value="1"/>
</dbReference>
<evidence type="ECO:0000256" key="8">
    <source>
        <dbReference type="ARBA" id="ARBA00022729"/>
    </source>
</evidence>
<feature type="binding site" description="in dimeric form" evidence="16">
    <location>
        <position position="263"/>
    </location>
    <ligand>
        <name>Ca(2+)</name>
        <dbReference type="ChEBI" id="CHEBI:29108"/>
        <label>1</label>
    </ligand>
</feature>
<dbReference type="GO" id="GO:0004623">
    <property type="term" value="F:phospholipase A2 activity"/>
    <property type="evidence" value="ECO:0007669"/>
    <property type="project" value="UniProtKB-EC"/>
</dbReference>
<feature type="active site" description="Nucleophile" evidence="15">
    <location>
        <position position="255"/>
    </location>
</feature>
<comment type="subunit">
    <text evidence="4 17">Homodimer; dimerization is reversible, and the dimeric form is the active one.</text>
</comment>
<evidence type="ECO:0000256" key="13">
    <source>
        <dbReference type="ARBA" id="ARBA00023136"/>
    </source>
</evidence>
<comment type="cofactor">
    <cofactor evidence="17">
        <name>Ca(2+)</name>
        <dbReference type="ChEBI" id="CHEBI:29108"/>
    </cofactor>
    <text evidence="17">Binds 1 Ca(2+) ion per monomer. In the dimeric form the Ca(2+) is bound by different amino acids with binding of each Ca(2+) shared with ligands coming from each monomer. The Ca(2+) ion may have a role in catalysis.</text>
</comment>
<name>C6XDD3_METGS</name>
<dbReference type="EC" id="3.1.1.32" evidence="17"/>
<dbReference type="PRINTS" id="PR01486">
    <property type="entry name" value="PHPHLIPASEA1"/>
</dbReference>
<proteinExistence type="inferred from homology"/>
<dbReference type="eggNOG" id="COG2829">
    <property type="taxonomic scope" value="Bacteria"/>
</dbReference>
<dbReference type="GO" id="GO:0009279">
    <property type="term" value="C:cell outer membrane"/>
    <property type="evidence" value="ECO:0007669"/>
    <property type="project" value="UniProtKB-SubCell"/>
</dbReference>
<dbReference type="Pfam" id="PF02253">
    <property type="entry name" value="PLA1"/>
    <property type="match status" value="1"/>
</dbReference>
<dbReference type="InterPro" id="IPR036541">
    <property type="entry name" value="PLipase_A1_sf"/>
</dbReference>
<comment type="catalytic activity">
    <reaction evidence="2 17">
        <text>a 1,2-diacyl-sn-glycero-3-phosphocholine + H2O = a 1-acyl-sn-glycero-3-phosphocholine + a fatty acid + H(+)</text>
        <dbReference type="Rhea" id="RHEA:15801"/>
        <dbReference type="ChEBI" id="CHEBI:15377"/>
        <dbReference type="ChEBI" id="CHEBI:15378"/>
        <dbReference type="ChEBI" id="CHEBI:28868"/>
        <dbReference type="ChEBI" id="CHEBI:57643"/>
        <dbReference type="ChEBI" id="CHEBI:58168"/>
        <dbReference type="EC" id="3.1.1.4"/>
    </reaction>
</comment>
<keyword evidence="8 17" id="KW-0732">Signal</keyword>
<keyword evidence="14 17" id="KW-0998">Cell outer membrane</keyword>
<keyword evidence="13" id="KW-0472">Membrane</keyword>
<dbReference type="Proteomes" id="UP000002743">
    <property type="component" value="Chromosome"/>
</dbReference>
<feature type="active site" description="Proton acceptor" evidence="15">
    <location>
        <position position="253"/>
    </location>
</feature>
<comment type="function">
    <text evidence="17">Hydrolysis of phosphatidylcholine with phospholipase A2 (EC 3.1.1.4) and phospholipase A1 (EC 3.1.1.32) activities.</text>
</comment>
<keyword evidence="9 17" id="KW-0378">Hydrolase</keyword>
<evidence type="ECO:0000256" key="2">
    <source>
        <dbReference type="ARBA" id="ARBA00001604"/>
    </source>
</evidence>
<evidence type="ECO:0000256" key="15">
    <source>
        <dbReference type="PIRSR" id="PIRSR603187-1"/>
    </source>
</evidence>
<dbReference type="Gene3D" id="2.40.230.10">
    <property type="entry name" value="Phospholipase A1"/>
    <property type="match status" value="1"/>
</dbReference>
<feature type="chain" id="PRO_5019612596" description="Phospholipase A1" evidence="17">
    <location>
        <begin position="23"/>
        <end position="390"/>
    </location>
</feature>
<evidence type="ECO:0000256" key="4">
    <source>
        <dbReference type="ARBA" id="ARBA00011702"/>
    </source>
</evidence>
<organism evidence="18 19">
    <name type="scientific">Methylovorus glucosotrophus (strain SIP3-4)</name>
    <dbReference type="NCBI Taxonomy" id="582744"/>
    <lineage>
        <taxon>Bacteria</taxon>
        <taxon>Pseudomonadati</taxon>
        <taxon>Pseudomonadota</taxon>
        <taxon>Betaproteobacteria</taxon>
        <taxon>Nitrosomonadales</taxon>
        <taxon>Methylophilaceae</taxon>
        <taxon>Methylovorus</taxon>
    </lineage>
</organism>
<keyword evidence="10 16" id="KW-0106">Calcium</keyword>
<dbReference type="AlphaFoldDB" id="C6XDD3"/>
<evidence type="ECO:0000256" key="11">
    <source>
        <dbReference type="ARBA" id="ARBA00022963"/>
    </source>
</evidence>
<evidence type="ECO:0000313" key="18">
    <source>
        <dbReference type="EMBL" id="ACT50558.1"/>
    </source>
</evidence>
<dbReference type="PANTHER" id="PTHR40457">
    <property type="entry name" value="PHOSPHOLIPASE A1"/>
    <property type="match status" value="1"/>
</dbReference>
<dbReference type="OrthoDB" id="188433at2"/>
<dbReference type="RefSeq" id="WP_015830035.1">
    <property type="nucleotide sequence ID" value="NC_012969.1"/>
</dbReference>
<evidence type="ECO:0000256" key="10">
    <source>
        <dbReference type="ARBA" id="ARBA00022837"/>
    </source>
</evidence>
<dbReference type="HOGENOM" id="CLU_051993_0_0_4"/>
<evidence type="ECO:0000256" key="3">
    <source>
        <dbReference type="ARBA" id="ARBA00010525"/>
    </source>
</evidence>
<evidence type="ECO:0000256" key="16">
    <source>
        <dbReference type="PIRSR" id="PIRSR603187-2"/>
    </source>
</evidence>
<keyword evidence="11 17" id="KW-0442">Lipid degradation</keyword>
<sequence length="390" mass="42894" precursor="true">MTRLPYPLALALALAFTQPAFAADTWILASQGESLTTGQTLTLDVVKPDSQNDWPQTLQLKLSGSGISETVDLTLQPATNSTSARRQYAGLVRSAYKGVVRADLVNASSNRILLVAADGDSSPPMQVVSASQANEPAAADAPPKLVIAKPGEEPALTANDPIYFLLGSNDERGEDARFQISFKYRPFAPDGAVADFAPFLTNLYFGYTQTTIWDIGEKSSPFRDTSYRPSLFYEWGGSGRGLMPDDWRGGVEHESNGQGGVDSRSINTAFVRPAWHWAMPSGRSLSFMPKIYQYLDKEDGNSDIQRYRGYVDWQVRYGREDGLMLNGLYRQGTAGYSTGQVDVTYPISDKIFNRTGAFIHLQVFSGYGETLLGYNRDNDTQIRLGLSLTR</sequence>
<keyword evidence="12 17" id="KW-0443">Lipid metabolism</keyword>
<reference evidence="18 19" key="2">
    <citation type="journal article" date="2011" name="J. Bacteriol.">
        <title>Genomes of three methylotrophs from a single niche uncover genetic and metabolic divergence of Methylophilaceae.</title>
        <authorList>
            <person name="Lapidus A."/>
            <person name="Clum A."/>
            <person name="Labutti K."/>
            <person name="Kaluzhnaya M.G."/>
            <person name="Lim S."/>
            <person name="Beck D.A."/>
            <person name="Glavina Del Rio T."/>
            <person name="Nolan M."/>
            <person name="Mavromatis K."/>
            <person name="Huntemann M."/>
            <person name="Lucas S."/>
            <person name="Lidstrom M.E."/>
            <person name="Ivanova N."/>
            <person name="Chistoserdova L."/>
        </authorList>
    </citation>
    <scope>NUCLEOTIDE SEQUENCE [LARGE SCALE GENOMIC DNA]</scope>
    <source>
        <strain evidence="18 19">SIP3-4</strain>
    </source>
</reference>
<keyword evidence="6" id="KW-0812">Transmembrane</keyword>
<dbReference type="SUPFAM" id="SSF56931">
    <property type="entry name" value="Outer membrane phospholipase A (OMPLA)"/>
    <property type="match status" value="1"/>
</dbReference>
<feature type="binding site" description="in dimeric form" evidence="16">
    <location>
        <position position="219"/>
    </location>
    <ligand>
        <name>Ca(2+)</name>
        <dbReference type="ChEBI" id="CHEBI:29108"/>
        <label>1</label>
    </ligand>
</feature>